<evidence type="ECO:0000313" key="2">
    <source>
        <dbReference type="EMBL" id="PKU69744.1"/>
    </source>
</evidence>
<evidence type="ECO:0000256" key="1">
    <source>
        <dbReference type="SAM" id="SignalP"/>
    </source>
</evidence>
<accession>A0A2I0W254</accession>
<feature type="chain" id="PRO_5014155726" evidence="1">
    <location>
        <begin position="24"/>
        <end position="81"/>
    </location>
</feature>
<evidence type="ECO:0000313" key="3">
    <source>
        <dbReference type="Proteomes" id="UP000233837"/>
    </source>
</evidence>
<reference evidence="2 3" key="1">
    <citation type="journal article" date="2016" name="Sci. Rep.">
        <title>The Dendrobium catenatum Lindl. genome sequence provides insights into polysaccharide synthase, floral development and adaptive evolution.</title>
        <authorList>
            <person name="Zhang G.Q."/>
            <person name="Xu Q."/>
            <person name="Bian C."/>
            <person name="Tsai W.C."/>
            <person name="Yeh C.M."/>
            <person name="Liu K.W."/>
            <person name="Yoshida K."/>
            <person name="Zhang L.S."/>
            <person name="Chang S.B."/>
            <person name="Chen F."/>
            <person name="Shi Y."/>
            <person name="Su Y.Y."/>
            <person name="Zhang Y.Q."/>
            <person name="Chen L.J."/>
            <person name="Yin Y."/>
            <person name="Lin M."/>
            <person name="Huang H."/>
            <person name="Deng H."/>
            <person name="Wang Z.W."/>
            <person name="Zhu S.L."/>
            <person name="Zhao X."/>
            <person name="Deng C."/>
            <person name="Niu S.C."/>
            <person name="Huang J."/>
            <person name="Wang M."/>
            <person name="Liu G.H."/>
            <person name="Yang H.J."/>
            <person name="Xiao X.J."/>
            <person name="Hsiao Y.Y."/>
            <person name="Wu W.L."/>
            <person name="Chen Y.Y."/>
            <person name="Mitsuda N."/>
            <person name="Ohme-Takagi M."/>
            <person name="Luo Y.B."/>
            <person name="Van de Peer Y."/>
            <person name="Liu Z.J."/>
        </authorList>
    </citation>
    <scope>NUCLEOTIDE SEQUENCE [LARGE SCALE GENOMIC DNA]</scope>
    <source>
        <tissue evidence="2">The whole plant</tissue>
    </source>
</reference>
<proteinExistence type="predicted"/>
<reference evidence="2 3" key="2">
    <citation type="journal article" date="2017" name="Nature">
        <title>The Apostasia genome and the evolution of orchids.</title>
        <authorList>
            <person name="Zhang G.Q."/>
            <person name="Liu K.W."/>
            <person name="Li Z."/>
            <person name="Lohaus R."/>
            <person name="Hsiao Y.Y."/>
            <person name="Niu S.C."/>
            <person name="Wang J.Y."/>
            <person name="Lin Y.C."/>
            <person name="Xu Q."/>
            <person name="Chen L.J."/>
            <person name="Yoshida K."/>
            <person name="Fujiwara S."/>
            <person name="Wang Z.W."/>
            <person name="Zhang Y.Q."/>
            <person name="Mitsuda N."/>
            <person name="Wang M."/>
            <person name="Liu G.H."/>
            <person name="Pecoraro L."/>
            <person name="Huang H.X."/>
            <person name="Xiao X.J."/>
            <person name="Lin M."/>
            <person name="Wu X.Y."/>
            <person name="Wu W.L."/>
            <person name="Chen Y.Y."/>
            <person name="Chang S.B."/>
            <person name="Sakamoto S."/>
            <person name="Ohme-Takagi M."/>
            <person name="Yagi M."/>
            <person name="Zeng S.J."/>
            <person name="Shen C.Y."/>
            <person name="Yeh C.M."/>
            <person name="Luo Y.B."/>
            <person name="Tsai W.C."/>
            <person name="Van de Peer Y."/>
            <person name="Liu Z.J."/>
        </authorList>
    </citation>
    <scope>NUCLEOTIDE SEQUENCE [LARGE SCALE GENOMIC DNA]</scope>
    <source>
        <tissue evidence="2">The whole plant</tissue>
    </source>
</reference>
<gene>
    <name evidence="2" type="ORF">MA16_Dca025975</name>
</gene>
<feature type="signal peptide" evidence="1">
    <location>
        <begin position="1"/>
        <end position="23"/>
    </location>
</feature>
<organism evidence="2 3">
    <name type="scientific">Dendrobium catenatum</name>
    <dbReference type="NCBI Taxonomy" id="906689"/>
    <lineage>
        <taxon>Eukaryota</taxon>
        <taxon>Viridiplantae</taxon>
        <taxon>Streptophyta</taxon>
        <taxon>Embryophyta</taxon>
        <taxon>Tracheophyta</taxon>
        <taxon>Spermatophyta</taxon>
        <taxon>Magnoliopsida</taxon>
        <taxon>Liliopsida</taxon>
        <taxon>Asparagales</taxon>
        <taxon>Orchidaceae</taxon>
        <taxon>Epidendroideae</taxon>
        <taxon>Malaxideae</taxon>
        <taxon>Dendrobiinae</taxon>
        <taxon>Dendrobium</taxon>
    </lineage>
</organism>
<keyword evidence="1" id="KW-0732">Signal</keyword>
<keyword evidence="3" id="KW-1185">Reference proteome</keyword>
<protein>
    <submittedName>
        <fullName evidence="2">Uncharacterized protein</fullName>
    </submittedName>
</protein>
<dbReference type="EMBL" id="KZ503001">
    <property type="protein sequence ID" value="PKU69744.1"/>
    <property type="molecule type" value="Genomic_DNA"/>
</dbReference>
<dbReference type="AlphaFoldDB" id="A0A2I0W254"/>
<sequence>MLQLYAYFGFLTLASLDWKACWTTPPNNLRFLASLDGHFWQPATGVLKDDDDGNPILPLDGLGSGPFWQPGDQFILLDDFG</sequence>
<name>A0A2I0W254_9ASPA</name>
<dbReference type="Proteomes" id="UP000233837">
    <property type="component" value="Unassembled WGS sequence"/>
</dbReference>